<dbReference type="PANTHER" id="PTHR43221">
    <property type="entry name" value="PROTEASE HTPX"/>
    <property type="match status" value="1"/>
</dbReference>
<evidence type="ECO:0000256" key="3">
    <source>
        <dbReference type="ARBA" id="ARBA00022670"/>
    </source>
</evidence>
<dbReference type="RefSeq" id="WP_188596791.1">
    <property type="nucleotide sequence ID" value="NZ_BMNL01000003.1"/>
</dbReference>
<evidence type="ECO:0000259" key="12">
    <source>
        <dbReference type="Pfam" id="PF01435"/>
    </source>
</evidence>
<dbReference type="InterPro" id="IPR001915">
    <property type="entry name" value="Peptidase_M48"/>
</dbReference>
<evidence type="ECO:0000256" key="11">
    <source>
        <dbReference type="SAM" id="Phobius"/>
    </source>
</evidence>
<keyword evidence="8 11" id="KW-1133">Transmembrane helix</keyword>
<feature type="transmembrane region" description="Helical" evidence="11">
    <location>
        <begin position="164"/>
        <end position="188"/>
    </location>
</feature>
<proteinExistence type="predicted"/>
<accession>A0A830GXF9</accession>
<evidence type="ECO:0000256" key="4">
    <source>
        <dbReference type="ARBA" id="ARBA00022692"/>
    </source>
</evidence>
<comment type="cofactor">
    <cofactor evidence="1">
        <name>Zn(2+)</name>
        <dbReference type="ChEBI" id="CHEBI:29105"/>
    </cofactor>
</comment>
<dbReference type="CDD" id="cd07329">
    <property type="entry name" value="M56_like"/>
    <property type="match status" value="1"/>
</dbReference>
<name>A0A830GXF9_9CREN</name>
<feature type="transmembrane region" description="Helical" evidence="11">
    <location>
        <begin position="321"/>
        <end position="343"/>
    </location>
</feature>
<keyword evidence="10 11" id="KW-0472">Membrane</keyword>
<feature type="transmembrane region" description="Helical" evidence="11">
    <location>
        <begin position="349"/>
        <end position="367"/>
    </location>
</feature>
<gene>
    <name evidence="13" type="ORF">GCM10007981_15190</name>
</gene>
<dbReference type="InterPro" id="IPR050083">
    <property type="entry name" value="HtpX_protease"/>
</dbReference>
<evidence type="ECO:0000256" key="10">
    <source>
        <dbReference type="ARBA" id="ARBA00023136"/>
    </source>
</evidence>
<keyword evidence="5" id="KW-0479">Metal-binding</keyword>
<dbReference type="GO" id="GO:0046872">
    <property type="term" value="F:metal ion binding"/>
    <property type="evidence" value="ECO:0007669"/>
    <property type="project" value="UniProtKB-KW"/>
</dbReference>
<sequence>MKNRLKLLNDLLRVFQLDGDDTYKGFVERYRTILSKRLETKFHKLLNYIIDNSLYNEKIDLFFRDLAMEIGRLISINPFYGRLNNKIVNDHYSIKEAVNAFEELIAKGDKKHLVMLYGETEGGLRKIDPRPGREERLGLLAVMPMAISLLIFILMMAISRNIIISWISSIASSMASMLVLMMGFFEGLKKYDVTGRKIYRIDIQIDPNTPRDKIDSAISLLTSIDQTSSSNISLTDILKRINDELKTMLSDFMVNIEEYNIPALPGIKIYLAISNYCNALSIGFPRKAIVVSNKMFACMNRAEISAVINHELSHIRNNDSLALIGMLLAANSAGVGSIFYILISLRWQPMYISLFYVAYLLASVLTIKQINKLIELRADREAVSVDGRSGENLYIVKGLLASLIKVGYPNALKEQSIKGKMKNLLLDDHPLVEKRIINIINLLRRNGILS</sequence>
<evidence type="ECO:0000256" key="9">
    <source>
        <dbReference type="ARBA" id="ARBA00023049"/>
    </source>
</evidence>
<organism evidence="13 14">
    <name type="scientific">Thermocladium modestius</name>
    <dbReference type="NCBI Taxonomy" id="62609"/>
    <lineage>
        <taxon>Archaea</taxon>
        <taxon>Thermoproteota</taxon>
        <taxon>Thermoprotei</taxon>
        <taxon>Thermoproteales</taxon>
        <taxon>Thermoproteaceae</taxon>
        <taxon>Thermocladium</taxon>
    </lineage>
</organism>
<keyword evidence="14" id="KW-1185">Reference proteome</keyword>
<dbReference type="Gene3D" id="3.30.2010.10">
    <property type="entry name" value="Metalloproteases ('zincins'), catalytic domain"/>
    <property type="match status" value="1"/>
</dbReference>
<keyword evidence="9" id="KW-0482">Metalloprotease</keyword>
<keyword evidence="6" id="KW-0378">Hydrolase</keyword>
<evidence type="ECO:0000313" key="14">
    <source>
        <dbReference type="Proteomes" id="UP000610960"/>
    </source>
</evidence>
<evidence type="ECO:0000256" key="6">
    <source>
        <dbReference type="ARBA" id="ARBA00022801"/>
    </source>
</evidence>
<evidence type="ECO:0000256" key="5">
    <source>
        <dbReference type="ARBA" id="ARBA00022723"/>
    </source>
</evidence>
<dbReference type="Pfam" id="PF01435">
    <property type="entry name" value="Peptidase_M48"/>
    <property type="match status" value="1"/>
</dbReference>
<dbReference type="PANTHER" id="PTHR43221:SF2">
    <property type="entry name" value="PROTEASE HTPX HOMOLOG"/>
    <property type="match status" value="1"/>
</dbReference>
<dbReference type="GO" id="GO:0006508">
    <property type="term" value="P:proteolysis"/>
    <property type="evidence" value="ECO:0007669"/>
    <property type="project" value="UniProtKB-KW"/>
</dbReference>
<evidence type="ECO:0000256" key="2">
    <source>
        <dbReference type="ARBA" id="ARBA00022475"/>
    </source>
</evidence>
<evidence type="ECO:0000313" key="13">
    <source>
        <dbReference type="EMBL" id="GGP21822.1"/>
    </source>
</evidence>
<comment type="caution">
    <text evidence="13">The sequence shown here is derived from an EMBL/GenBank/DDBJ whole genome shotgun (WGS) entry which is preliminary data.</text>
</comment>
<dbReference type="EMBL" id="BMNL01000003">
    <property type="protein sequence ID" value="GGP21822.1"/>
    <property type="molecule type" value="Genomic_DNA"/>
</dbReference>
<keyword evidence="3" id="KW-0645">Protease</keyword>
<reference evidence="13" key="2">
    <citation type="submission" date="2020-09" db="EMBL/GenBank/DDBJ databases">
        <authorList>
            <person name="Sun Q."/>
            <person name="Ohkuma M."/>
        </authorList>
    </citation>
    <scope>NUCLEOTIDE SEQUENCE</scope>
    <source>
        <strain evidence="13">JCM 10088</strain>
    </source>
</reference>
<dbReference type="Proteomes" id="UP000610960">
    <property type="component" value="Unassembled WGS sequence"/>
</dbReference>
<keyword evidence="2" id="KW-1003">Cell membrane</keyword>
<evidence type="ECO:0000256" key="7">
    <source>
        <dbReference type="ARBA" id="ARBA00022833"/>
    </source>
</evidence>
<dbReference type="AlphaFoldDB" id="A0A830GXF9"/>
<evidence type="ECO:0000256" key="1">
    <source>
        <dbReference type="ARBA" id="ARBA00001947"/>
    </source>
</evidence>
<dbReference type="GO" id="GO:0004222">
    <property type="term" value="F:metalloendopeptidase activity"/>
    <property type="evidence" value="ECO:0007669"/>
    <property type="project" value="InterPro"/>
</dbReference>
<keyword evidence="4 11" id="KW-0812">Transmembrane</keyword>
<dbReference type="OrthoDB" id="28650at2157"/>
<protein>
    <recommendedName>
        <fullName evidence="12">Peptidase M48 domain-containing protein</fullName>
    </recommendedName>
</protein>
<feature type="domain" description="Peptidase M48" evidence="12">
    <location>
        <begin position="244"/>
        <end position="439"/>
    </location>
</feature>
<feature type="transmembrane region" description="Helical" evidence="11">
    <location>
        <begin position="137"/>
        <end position="158"/>
    </location>
</feature>
<evidence type="ECO:0000256" key="8">
    <source>
        <dbReference type="ARBA" id="ARBA00022989"/>
    </source>
</evidence>
<keyword evidence="7" id="KW-0862">Zinc</keyword>
<reference evidence="13" key="1">
    <citation type="journal article" date="2014" name="Int. J. Syst. Evol. Microbiol.">
        <title>Complete genome sequence of Corynebacterium casei LMG S-19264T (=DSM 44701T), isolated from a smear-ripened cheese.</title>
        <authorList>
            <consortium name="US DOE Joint Genome Institute (JGI-PGF)"/>
            <person name="Walter F."/>
            <person name="Albersmeier A."/>
            <person name="Kalinowski J."/>
            <person name="Ruckert C."/>
        </authorList>
    </citation>
    <scope>NUCLEOTIDE SEQUENCE</scope>
    <source>
        <strain evidence="13">JCM 10088</strain>
    </source>
</reference>